<protein>
    <recommendedName>
        <fullName evidence="17">Folylpolyglutamate synthase</fullName>
        <ecNumber evidence="17">6.3.2.17</ecNumber>
    </recommendedName>
    <alternativeName>
        <fullName evidence="17">Folylpoly-gamma-glutamate synthetase</fullName>
    </alternativeName>
    <alternativeName>
        <fullName evidence="17">Tetrahydrofolylpolyglutamate synthase</fullName>
    </alternativeName>
</protein>
<dbReference type="NCBIfam" id="TIGR01499">
    <property type="entry name" value="folC"/>
    <property type="match status" value="1"/>
</dbReference>
<proteinExistence type="inferred from homology"/>
<dbReference type="InterPro" id="IPR036565">
    <property type="entry name" value="Mur-like_cat_sf"/>
</dbReference>
<evidence type="ECO:0000256" key="10">
    <source>
        <dbReference type="ARBA" id="ARBA00022741"/>
    </source>
</evidence>
<evidence type="ECO:0000256" key="6">
    <source>
        <dbReference type="ARBA" id="ARBA00022490"/>
    </source>
</evidence>
<comment type="pathway">
    <text evidence="4 17">Cofactor biosynthesis; tetrahydrofolylpolyglutamate biosynthesis.</text>
</comment>
<evidence type="ECO:0000256" key="11">
    <source>
        <dbReference type="ARBA" id="ARBA00022792"/>
    </source>
</evidence>
<dbReference type="EC" id="6.3.2.17" evidence="17"/>
<evidence type="ECO:0000313" key="18">
    <source>
        <dbReference type="EMBL" id="CAK7212955.1"/>
    </source>
</evidence>
<reference evidence="18 19" key="1">
    <citation type="submission" date="2024-01" db="EMBL/GenBank/DDBJ databases">
        <authorList>
            <person name="Allen C."/>
            <person name="Tagirdzhanova G."/>
        </authorList>
    </citation>
    <scope>NUCLEOTIDE SEQUENCE [LARGE SCALE GENOMIC DNA]</scope>
</reference>
<keyword evidence="12" id="KW-0067">ATP-binding</keyword>
<evidence type="ECO:0000256" key="5">
    <source>
        <dbReference type="ARBA" id="ARBA00008276"/>
    </source>
</evidence>
<evidence type="ECO:0000256" key="17">
    <source>
        <dbReference type="PIRNR" id="PIRNR038895"/>
    </source>
</evidence>
<evidence type="ECO:0000256" key="3">
    <source>
        <dbReference type="ARBA" id="ARBA00004496"/>
    </source>
</evidence>
<comment type="function">
    <text evidence="17">Catalyzes conversion of folates to polyglutamate derivatives allowing concentration of folate compounds in the cell and the intracellular retention of these cofactors, which are important substrates for most of the folate-dependent enzymes that are involved in one-carbon transfer reactions involved in purine, pyrimidine and amino acid synthesis.</text>
</comment>
<keyword evidence="8 17" id="KW-0436">Ligase</keyword>
<keyword evidence="13" id="KW-0460">Magnesium</keyword>
<keyword evidence="7 17" id="KW-0554">One-carbon metabolism</keyword>
<organism evidence="18 19">
    <name type="scientific">Sporothrix curviconia</name>
    <dbReference type="NCBI Taxonomy" id="1260050"/>
    <lineage>
        <taxon>Eukaryota</taxon>
        <taxon>Fungi</taxon>
        <taxon>Dikarya</taxon>
        <taxon>Ascomycota</taxon>
        <taxon>Pezizomycotina</taxon>
        <taxon>Sordariomycetes</taxon>
        <taxon>Sordariomycetidae</taxon>
        <taxon>Ophiostomatales</taxon>
        <taxon>Ophiostomataceae</taxon>
        <taxon>Sporothrix</taxon>
    </lineage>
</organism>
<comment type="catalytic activity">
    <reaction evidence="16 17">
        <text>(6S)-5,6,7,8-tetrahydrofolyl-(gamma-L-Glu)(n) + L-glutamate + ATP = (6S)-5,6,7,8-tetrahydrofolyl-(gamma-L-Glu)(n+1) + ADP + phosphate + H(+)</text>
        <dbReference type="Rhea" id="RHEA:10580"/>
        <dbReference type="Rhea" id="RHEA-COMP:14738"/>
        <dbReference type="Rhea" id="RHEA-COMP:14740"/>
        <dbReference type="ChEBI" id="CHEBI:15378"/>
        <dbReference type="ChEBI" id="CHEBI:29985"/>
        <dbReference type="ChEBI" id="CHEBI:30616"/>
        <dbReference type="ChEBI" id="CHEBI:43474"/>
        <dbReference type="ChEBI" id="CHEBI:141005"/>
        <dbReference type="ChEBI" id="CHEBI:456216"/>
        <dbReference type="EC" id="6.3.2.17"/>
    </reaction>
</comment>
<dbReference type="Proteomes" id="UP001642405">
    <property type="component" value="Unassembled WGS sequence"/>
</dbReference>
<evidence type="ECO:0000256" key="14">
    <source>
        <dbReference type="ARBA" id="ARBA00023128"/>
    </source>
</evidence>
<keyword evidence="9" id="KW-0479">Metal-binding</keyword>
<keyword evidence="14" id="KW-0496">Mitochondrion</keyword>
<accession>A0ABP0B0A4</accession>
<keyword evidence="15" id="KW-0472">Membrane</keyword>
<evidence type="ECO:0000256" key="2">
    <source>
        <dbReference type="ARBA" id="ARBA00004305"/>
    </source>
</evidence>
<dbReference type="Gene3D" id="3.40.1190.10">
    <property type="entry name" value="Mur-like, catalytic domain"/>
    <property type="match status" value="1"/>
</dbReference>
<dbReference type="InterPro" id="IPR036615">
    <property type="entry name" value="Mur_ligase_C_dom_sf"/>
</dbReference>
<evidence type="ECO:0000256" key="4">
    <source>
        <dbReference type="ARBA" id="ARBA00005150"/>
    </source>
</evidence>
<evidence type="ECO:0000256" key="15">
    <source>
        <dbReference type="ARBA" id="ARBA00023136"/>
    </source>
</evidence>
<dbReference type="PANTHER" id="PTHR11136:SF5">
    <property type="entry name" value="FOLYLPOLYGLUTAMATE SYNTHASE, MITOCHONDRIAL"/>
    <property type="match status" value="1"/>
</dbReference>
<dbReference type="SUPFAM" id="SSF53244">
    <property type="entry name" value="MurD-like peptide ligases, peptide-binding domain"/>
    <property type="match status" value="1"/>
</dbReference>
<gene>
    <name evidence="18" type="primary">MET7</name>
    <name evidence="18" type="ORF">SCUCBS95973_001635</name>
</gene>
<dbReference type="Gene3D" id="3.90.190.20">
    <property type="entry name" value="Mur ligase, C-terminal domain"/>
    <property type="match status" value="1"/>
</dbReference>
<evidence type="ECO:0000256" key="1">
    <source>
        <dbReference type="ARBA" id="ARBA00004273"/>
    </source>
</evidence>
<dbReference type="GO" id="GO:0004326">
    <property type="term" value="F:tetrahydrofolylpolyglutamate synthase activity"/>
    <property type="evidence" value="ECO:0007669"/>
    <property type="project" value="UniProtKB-EC"/>
</dbReference>
<comment type="cofactor">
    <cofactor evidence="17">
        <name>a monovalent cation</name>
        <dbReference type="ChEBI" id="CHEBI:60242"/>
    </cofactor>
    <text evidence="17">A monovalent cation.</text>
</comment>
<evidence type="ECO:0000256" key="13">
    <source>
        <dbReference type="ARBA" id="ARBA00022842"/>
    </source>
</evidence>
<keyword evidence="19" id="KW-1185">Reference proteome</keyword>
<dbReference type="EMBL" id="CAWUHB010000006">
    <property type="protein sequence ID" value="CAK7212955.1"/>
    <property type="molecule type" value="Genomic_DNA"/>
</dbReference>
<evidence type="ECO:0000256" key="7">
    <source>
        <dbReference type="ARBA" id="ARBA00022563"/>
    </source>
</evidence>
<dbReference type="InterPro" id="IPR001645">
    <property type="entry name" value="Folylpolyglutamate_synth"/>
</dbReference>
<evidence type="ECO:0000256" key="12">
    <source>
        <dbReference type="ARBA" id="ARBA00022840"/>
    </source>
</evidence>
<dbReference type="SUPFAM" id="SSF53623">
    <property type="entry name" value="MurD-like peptide ligases, catalytic domain"/>
    <property type="match status" value="1"/>
</dbReference>
<keyword evidence="6" id="KW-0963">Cytoplasm</keyword>
<dbReference type="PANTHER" id="PTHR11136">
    <property type="entry name" value="FOLYLPOLYGLUTAMATE SYNTHASE-RELATED"/>
    <property type="match status" value="1"/>
</dbReference>
<evidence type="ECO:0000256" key="8">
    <source>
        <dbReference type="ARBA" id="ARBA00022598"/>
    </source>
</evidence>
<dbReference type="InterPro" id="IPR023600">
    <property type="entry name" value="Folylpolyglutamate_synth_euk"/>
</dbReference>
<comment type="similarity">
    <text evidence="5 17">Belongs to the folylpolyglutamate synthase family.</text>
</comment>
<name>A0ABP0B0A4_9PEZI</name>
<sequence>MATAAAPQAAAHGEPSYADAITLLNSTQTGYKVLEARRKAGFTLDATDPIGQMKTYLGYIGHDAKDLDRLNVVHVAGTKGKGTTCAFTNSILERYRRKTAEVQEDGSSGNGRPLRLQKIGLYTSPHLVAVRERIRINSEPISEALFTRYFFEVWRAFEAGAAANGADPAIKPSYFRFLTLLSYHVFLREGVDAAVYEVGVGGELDATNVFVQPAATAITTLGIDHVETLGATIDKIAWHKAGILKEGSPAFTIPQEPKAMAVLEQRSVERKTSPRLQELDPTAYKKQLDKVRLTPAEDFQRKNAALAVCLAAAVLGRLGVLDQDGVTAIQQGGALPREFVDGLENIVWRGRCETKVTGRQRWYLDGAHNQQSLEVACQWFGRSIQEEDKAATAAAATEEAAAAGSVAPINVLIFNQQSTRDSIGLLYVVHRTLAGMNSAGQSFQYAIFCTNVTYKNNSWKVDFVNNNIDPASLKSLSLQQELADEWQKINPETKVVLAMPTIEDAVDYVRQIEGGQADVRALITGSLHLIGGALTILEDGEDFALANTSSS</sequence>
<dbReference type="PIRSF" id="PIRSF038895">
    <property type="entry name" value="FPGS"/>
    <property type="match status" value="1"/>
</dbReference>
<comment type="caution">
    <text evidence="18">The sequence shown here is derived from an EMBL/GenBank/DDBJ whole genome shotgun (WGS) entry which is preliminary data.</text>
</comment>
<comment type="subcellular location">
    <subcellularLocation>
        <location evidence="3">Cytoplasm</location>
    </subcellularLocation>
    <subcellularLocation>
        <location evidence="1">Mitochondrion inner membrane</location>
    </subcellularLocation>
    <subcellularLocation>
        <location evidence="2">Mitochondrion matrix</location>
    </subcellularLocation>
</comment>
<evidence type="ECO:0000256" key="16">
    <source>
        <dbReference type="ARBA" id="ARBA00047493"/>
    </source>
</evidence>
<keyword evidence="10" id="KW-0547">Nucleotide-binding</keyword>
<evidence type="ECO:0000256" key="9">
    <source>
        <dbReference type="ARBA" id="ARBA00022723"/>
    </source>
</evidence>
<evidence type="ECO:0000313" key="19">
    <source>
        <dbReference type="Proteomes" id="UP001642405"/>
    </source>
</evidence>
<keyword evidence="11" id="KW-0999">Mitochondrion inner membrane</keyword>